<dbReference type="CDD" id="cd00165">
    <property type="entry name" value="S4"/>
    <property type="match status" value="1"/>
</dbReference>
<accession>A0A0A7EIC7</accession>
<gene>
    <name evidence="9" type="ORF">OM33_05555</name>
</gene>
<sequence>MKFPYRLDKFLSHFAEVPRSKAKIGIKKKHATINGDVVIKADTQVNEGDKVTWYGEDIFAVGDRYYMLNKPEDYICANSDEMHQTVFDLLDEPMMDSLHVAGRLDIDTTGLVLITSDGEWSHKITSPRHQKYKVYLIETEQPITNEMCEQLEQGVMLHGEKNATKPAVVEKIADYSMRLSIYEGKYHQVKRMLAAVENRVVALHREKIGTVSLDPNLAPGEYRQLTAEEVATITD</sequence>
<dbReference type="Gene3D" id="3.30.70.1560">
    <property type="entry name" value="Alpha-L RNA-binding motif"/>
    <property type="match status" value="1"/>
</dbReference>
<dbReference type="InterPro" id="IPR050343">
    <property type="entry name" value="RsuA_PseudoU_synthase"/>
</dbReference>
<dbReference type="NCBIfam" id="NF008097">
    <property type="entry name" value="PRK10839.1"/>
    <property type="match status" value="1"/>
</dbReference>
<dbReference type="Gene3D" id="3.30.70.580">
    <property type="entry name" value="Pseudouridine synthase I, catalytic domain, N-terminal subdomain"/>
    <property type="match status" value="1"/>
</dbReference>
<dbReference type="AlphaFoldDB" id="A0A0A7EIC7"/>
<evidence type="ECO:0000256" key="5">
    <source>
        <dbReference type="ARBA" id="ARBA00037590"/>
    </source>
</evidence>
<dbReference type="SUPFAM" id="SSF55174">
    <property type="entry name" value="Alpha-L RNA-binding motif"/>
    <property type="match status" value="1"/>
</dbReference>
<dbReference type="InterPro" id="IPR018496">
    <property type="entry name" value="PsdUridine_synth_RsuA/RluB_CS"/>
</dbReference>
<dbReference type="InterPro" id="IPR042092">
    <property type="entry name" value="PsdUridine_s_RsuA/RluB/E/F_cat"/>
</dbReference>
<dbReference type="GO" id="GO:0160136">
    <property type="term" value="F:16S rRNA pseudouridine(516) synthase activity"/>
    <property type="evidence" value="ECO:0007669"/>
    <property type="project" value="UniProtKB-EC"/>
</dbReference>
<dbReference type="STRING" id="1348114.OM33_05555"/>
<evidence type="ECO:0000256" key="4">
    <source>
        <dbReference type="ARBA" id="ARBA00036749"/>
    </source>
</evidence>
<evidence type="ECO:0000256" key="2">
    <source>
        <dbReference type="ARBA" id="ARBA00022884"/>
    </source>
</evidence>
<dbReference type="GO" id="GO:0000455">
    <property type="term" value="P:enzyme-directed rRNA pseudouridine synthesis"/>
    <property type="evidence" value="ECO:0007669"/>
    <property type="project" value="UniProtKB-ARBA"/>
</dbReference>
<dbReference type="Proteomes" id="UP000030341">
    <property type="component" value="Chromosome 1"/>
</dbReference>
<dbReference type="EC" id="5.4.99.-" evidence="7"/>
<evidence type="ECO:0000259" key="8">
    <source>
        <dbReference type="Pfam" id="PF00849"/>
    </source>
</evidence>
<dbReference type="HOGENOM" id="CLU_024979_1_2_6"/>
<dbReference type="InterPro" id="IPR006145">
    <property type="entry name" value="PsdUridine_synth_RsuA/RluA"/>
</dbReference>
<evidence type="ECO:0000256" key="3">
    <source>
        <dbReference type="ARBA" id="ARBA00023235"/>
    </source>
</evidence>
<evidence type="ECO:0000256" key="7">
    <source>
        <dbReference type="RuleBase" id="RU003887"/>
    </source>
</evidence>
<name>A0A0A7EIC7_9GAMM</name>
<organism evidence="9 10">
    <name type="scientific">Pseudoalteromonas piratica</name>
    <dbReference type="NCBI Taxonomy" id="1348114"/>
    <lineage>
        <taxon>Bacteria</taxon>
        <taxon>Pseudomonadati</taxon>
        <taxon>Pseudomonadota</taxon>
        <taxon>Gammaproteobacteria</taxon>
        <taxon>Alteromonadales</taxon>
        <taxon>Pseudoalteromonadaceae</taxon>
        <taxon>Pseudoalteromonas</taxon>
    </lineage>
</organism>
<dbReference type="KEGG" id="pseo:OM33_05555"/>
<dbReference type="Pfam" id="PF00849">
    <property type="entry name" value="PseudoU_synth_2"/>
    <property type="match status" value="1"/>
</dbReference>
<dbReference type="PROSITE" id="PS01149">
    <property type="entry name" value="PSI_RSU"/>
    <property type="match status" value="1"/>
</dbReference>
<protein>
    <recommendedName>
        <fullName evidence="7">Pseudouridine synthase</fullName>
        <ecNumber evidence="7">5.4.99.-</ecNumber>
    </recommendedName>
</protein>
<dbReference type="GO" id="GO:0005829">
    <property type="term" value="C:cytosol"/>
    <property type="evidence" value="ECO:0007669"/>
    <property type="project" value="UniProtKB-ARBA"/>
</dbReference>
<keyword evidence="2 6" id="KW-0694">RNA-binding</keyword>
<feature type="domain" description="Pseudouridine synthase RsuA/RluA-like" evidence="8">
    <location>
        <begin position="65"/>
        <end position="195"/>
    </location>
</feature>
<reference evidence="9 10" key="1">
    <citation type="submission" date="2014-11" db="EMBL/GenBank/DDBJ databases">
        <title>Complete Genome Sequence of Pseudoalteromonas sp. Strain OCN003 Isolated from Kaneohe Bay, Oahu, Hawaii.</title>
        <authorList>
            <person name="Beurmann S."/>
            <person name="Videau P."/>
            <person name="Ushijima B."/>
            <person name="Smith A.M."/>
            <person name="Aeby G.S."/>
            <person name="Callahan S.M."/>
            <person name="Belcaid M."/>
        </authorList>
    </citation>
    <scope>NUCLEOTIDE SEQUENCE [LARGE SCALE GENOMIC DNA]</scope>
    <source>
        <strain evidence="9 10">OCN003</strain>
    </source>
</reference>
<dbReference type="InterPro" id="IPR020094">
    <property type="entry name" value="TruA/RsuA/RluB/E/F_N"/>
</dbReference>
<dbReference type="FunFam" id="3.30.70.1560:FF:000001">
    <property type="entry name" value="Pseudouridine synthase"/>
    <property type="match status" value="1"/>
</dbReference>
<comment type="function">
    <text evidence="5">Responsible for synthesis of pseudouridine from uracil-516 in 16S ribosomal RNA.</text>
</comment>
<dbReference type="CDD" id="cd02553">
    <property type="entry name" value="PseudoU_synth_RsuA"/>
    <property type="match status" value="1"/>
</dbReference>
<dbReference type="InterPro" id="IPR020103">
    <property type="entry name" value="PsdUridine_synth_cat_dom_sf"/>
</dbReference>
<dbReference type="OrthoDB" id="9807213at2"/>
<keyword evidence="3 7" id="KW-0413">Isomerase</keyword>
<comment type="catalytic activity">
    <reaction evidence="4">
        <text>uridine(516) in 16S rRNA = pseudouridine(516) in 16S rRNA</text>
        <dbReference type="Rhea" id="RHEA:38867"/>
        <dbReference type="Rhea" id="RHEA-COMP:10089"/>
        <dbReference type="Rhea" id="RHEA-COMP:10090"/>
        <dbReference type="ChEBI" id="CHEBI:65314"/>
        <dbReference type="ChEBI" id="CHEBI:65315"/>
        <dbReference type="EC" id="5.4.99.19"/>
    </reaction>
</comment>
<comment type="similarity">
    <text evidence="1 7">Belongs to the pseudouridine synthase RsuA family.</text>
</comment>
<dbReference type="SUPFAM" id="SSF55120">
    <property type="entry name" value="Pseudouridine synthase"/>
    <property type="match status" value="1"/>
</dbReference>
<proteinExistence type="inferred from homology"/>
<dbReference type="NCBIfam" id="TIGR00093">
    <property type="entry name" value="pseudouridine synthase"/>
    <property type="match status" value="1"/>
</dbReference>
<dbReference type="PROSITE" id="PS50889">
    <property type="entry name" value="S4"/>
    <property type="match status" value="1"/>
</dbReference>
<evidence type="ECO:0000256" key="1">
    <source>
        <dbReference type="ARBA" id="ARBA00008348"/>
    </source>
</evidence>
<dbReference type="eggNOG" id="COG1187">
    <property type="taxonomic scope" value="Bacteria"/>
</dbReference>
<evidence type="ECO:0000313" key="9">
    <source>
        <dbReference type="EMBL" id="AIY66298.1"/>
    </source>
</evidence>
<dbReference type="Gene3D" id="3.10.290.10">
    <property type="entry name" value="RNA-binding S4 domain"/>
    <property type="match status" value="1"/>
</dbReference>
<dbReference type="InterPro" id="IPR000748">
    <property type="entry name" value="PsdUridine_synth_RsuA/RluB/E/F"/>
</dbReference>
<dbReference type="PANTHER" id="PTHR47683:SF4">
    <property type="entry name" value="PSEUDOURIDINE SYNTHASE"/>
    <property type="match status" value="1"/>
</dbReference>
<dbReference type="InterPro" id="IPR036986">
    <property type="entry name" value="S4_RNA-bd_sf"/>
</dbReference>
<dbReference type="RefSeq" id="WP_038643062.1">
    <property type="nucleotide sequence ID" value="NZ_CP009888.1"/>
</dbReference>
<dbReference type="PANTHER" id="PTHR47683">
    <property type="entry name" value="PSEUDOURIDINE SYNTHASE FAMILY PROTEIN-RELATED"/>
    <property type="match status" value="1"/>
</dbReference>
<evidence type="ECO:0000313" key="10">
    <source>
        <dbReference type="Proteomes" id="UP000030341"/>
    </source>
</evidence>
<keyword evidence="10" id="KW-1185">Reference proteome</keyword>
<evidence type="ECO:0000256" key="6">
    <source>
        <dbReference type="PROSITE-ProRule" id="PRU00182"/>
    </source>
</evidence>
<dbReference type="GO" id="GO:0003723">
    <property type="term" value="F:RNA binding"/>
    <property type="evidence" value="ECO:0007669"/>
    <property type="project" value="UniProtKB-KW"/>
</dbReference>
<dbReference type="EMBL" id="CP009888">
    <property type="protein sequence ID" value="AIY66298.1"/>
    <property type="molecule type" value="Genomic_DNA"/>
</dbReference>